<proteinExistence type="predicted"/>
<evidence type="ECO:0000313" key="2">
    <source>
        <dbReference type="Proteomes" id="UP000264541"/>
    </source>
</evidence>
<dbReference type="OrthoDB" id="9930110at2"/>
<protein>
    <submittedName>
        <fullName evidence="1">Uncharacterized protein</fullName>
    </submittedName>
</protein>
<reference evidence="1 2" key="1">
    <citation type="submission" date="2018-08" db="EMBL/GenBank/DDBJ databases">
        <title>Bacillus chawlae sp. nov., Bacillus glennii sp. nov., and Bacillus saganii sp. nov. Isolated from the Vehicle Assembly Building at Kennedy Space Center where the Viking Spacecraft were Assembled.</title>
        <authorList>
            <person name="Seuylemezian A."/>
            <person name="Vaishampayan P."/>
        </authorList>
    </citation>
    <scope>NUCLEOTIDE SEQUENCE [LARGE SCALE GENOMIC DNA]</scope>
    <source>
        <strain evidence="1 2">V47-23a</strain>
    </source>
</reference>
<keyword evidence="2" id="KW-1185">Reference proteome</keyword>
<comment type="caution">
    <text evidence="1">The sequence shown here is derived from an EMBL/GenBank/DDBJ whole genome shotgun (WGS) entry which is preliminary data.</text>
</comment>
<dbReference type="EMBL" id="QVTE01000046">
    <property type="protein sequence ID" value="RFU67099.1"/>
    <property type="molecule type" value="Genomic_DNA"/>
</dbReference>
<dbReference type="AlphaFoldDB" id="A0A372LKC4"/>
<dbReference type="RefSeq" id="WP_117327706.1">
    <property type="nucleotide sequence ID" value="NZ_QVTE01000046.1"/>
</dbReference>
<accession>A0A372LKC4</accession>
<gene>
    <name evidence="1" type="ORF">D0469_15875</name>
</gene>
<name>A0A372LKC4_9BACI</name>
<sequence length="108" mass="12476">MSETIEKHCCKCSCSCNRQFQEEQVDFSRIELIVSDIIRLLAKAIIKSENSENCLSEFAASLSSLEVQLHTLYMKHLNLERYIQSLSIQPKTEISRKQFIVHKKALSN</sequence>
<dbReference type="Proteomes" id="UP000264541">
    <property type="component" value="Unassembled WGS sequence"/>
</dbReference>
<organism evidence="1 2">
    <name type="scientific">Peribacillus saganii</name>
    <dbReference type="NCBI Taxonomy" id="2303992"/>
    <lineage>
        <taxon>Bacteria</taxon>
        <taxon>Bacillati</taxon>
        <taxon>Bacillota</taxon>
        <taxon>Bacilli</taxon>
        <taxon>Bacillales</taxon>
        <taxon>Bacillaceae</taxon>
        <taxon>Peribacillus</taxon>
    </lineage>
</organism>
<evidence type="ECO:0000313" key="1">
    <source>
        <dbReference type="EMBL" id="RFU67099.1"/>
    </source>
</evidence>